<keyword evidence="1" id="KW-1185">Reference proteome</keyword>
<dbReference type="WBParaSite" id="SMUV_0000445001-mRNA-1">
    <property type="protein sequence ID" value="SMUV_0000445001-mRNA-1"/>
    <property type="gene ID" value="SMUV_0000445001"/>
</dbReference>
<evidence type="ECO:0000313" key="2">
    <source>
        <dbReference type="WBParaSite" id="SMUV_0000445001-mRNA-1"/>
    </source>
</evidence>
<proteinExistence type="predicted"/>
<dbReference type="Proteomes" id="UP000046393">
    <property type="component" value="Unplaced"/>
</dbReference>
<accession>A0A0N5AJ29</accession>
<reference evidence="2" key="1">
    <citation type="submission" date="2017-02" db="UniProtKB">
        <authorList>
            <consortium name="WormBaseParasite"/>
        </authorList>
    </citation>
    <scope>IDENTIFICATION</scope>
</reference>
<organism evidence="1 2">
    <name type="scientific">Syphacia muris</name>
    <dbReference type="NCBI Taxonomy" id="451379"/>
    <lineage>
        <taxon>Eukaryota</taxon>
        <taxon>Metazoa</taxon>
        <taxon>Ecdysozoa</taxon>
        <taxon>Nematoda</taxon>
        <taxon>Chromadorea</taxon>
        <taxon>Rhabditida</taxon>
        <taxon>Spirurina</taxon>
        <taxon>Oxyuridomorpha</taxon>
        <taxon>Oxyuroidea</taxon>
        <taxon>Oxyuridae</taxon>
        <taxon>Syphacia</taxon>
    </lineage>
</organism>
<sequence>MTKRKFKINLSGKRTTNGDEKINADVLNLITVGLLGGYAVREIKAYNDRIYLERYRRSYWLGEKYYKMDNLYYLASRDTCFYHLNETERKDLKYEDDWTPITTVVYQCQRYAQYCCGLDCCDSLKPEVRSVPERKMKYPWFEPSSSAISMHYSYITAVITLSRTWQCRRNVY</sequence>
<name>A0A0N5AJ29_9BILA</name>
<evidence type="ECO:0000313" key="1">
    <source>
        <dbReference type="Proteomes" id="UP000046393"/>
    </source>
</evidence>
<protein>
    <submittedName>
        <fullName evidence="2">CX domain-containing protein</fullName>
    </submittedName>
</protein>
<dbReference type="AlphaFoldDB" id="A0A0N5AJ29"/>